<dbReference type="GO" id="GO:0003676">
    <property type="term" value="F:nucleic acid binding"/>
    <property type="evidence" value="ECO:0007669"/>
    <property type="project" value="InterPro"/>
</dbReference>
<evidence type="ECO:0000256" key="1">
    <source>
        <dbReference type="PROSITE-ProRule" id="PRU00047"/>
    </source>
</evidence>
<reference evidence="3" key="1">
    <citation type="submission" date="2013-07" db="EMBL/GenBank/DDBJ databases">
        <title>The genome of an arbuscular mycorrhizal fungus provides insights into the evolution of the oldest plant symbiosis.</title>
        <authorList>
            <consortium name="DOE Joint Genome Institute"/>
            <person name="Tisserant E."/>
            <person name="Malbreil M."/>
            <person name="Kuo A."/>
            <person name="Kohler A."/>
            <person name="Symeonidi A."/>
            <person name="Balestrini R."/>
            <person name="Charron P."/>
            <person name="Duensing N."/>
            <person name="Frei-dit-Frey N."/>
            <person name="Gianinazzi-Pearson V."/>
            <person name="Gilbert B."/>
            <person name="Handa Y."/>
            <person name="Hijri M."/>
            <person name="Kaul R."/>
            <person name="Kawaguchi M."/>
            <person name="Krajinski F."/>
            <person name="Lammers P."/>
            <person name="Lapierre D."/>
            <person name="Masclaux F.G."/>
            <person name="Murat C."/>
            <person name="Morin E."/>
            <person name="Ndikumana S."/>
            <person name="Pagni M."/>
            <person name="Petitpierre D."/>
            <person name="Requena N."/>
            <person name="Rosikiewicz P."/>
            <person name="Riley R."/>
            <person name="Saito K."/>
            <person name="San Clemente H."/>
            <person name="Shapiro H."/>
            <person name="van Tuinen D."/>
            <person name="Becard G."/>
            <person name="Bonfante P."/>
            <person name="Paszkowski U."/>
            <person name="Shachar-Hill Y."/>
            <person name="Young J.P."/>
            <person name="Sanders I.R."/>
            <person name="Henrissat B."/>
            <person name="Rensing S.A."/>
            <person name="Grigoriev I.V."/>
            <person name="Corradi N."/>
            <person name="Roux C."/>
            <person name="Martin F."/>
        </authorList>
    </citation>
    <scope>NUCLEOTIDE SEQUENCE</scope>
    <source>
        <strain evidence="3">DAOM 197198</strain>
    </source>
</reference>
<dbReference type="AlphaFoldDB" id="U9U1M7"/>
<protein>
    <recommendedName>
        <fullName evidence="2">CCHC-type domain-containing protein</fullName>
    </recommendedName>
</protein>
<dbReference type="Pfam" id="PF00098">
    <property type="entry name" value="zf-CCHC"/>
    <property type="match status" value="1"/>
</dbReference>
<dbReference type="HOGENOM" id="CLU_1422088_0_0_1"/>
<evidence type="ECO:0000259" key="2">
    <source>
        <dbReference type="PROSITE" id="PS50158"/>
    </source>
</evidence>
<dbReference type="VEuPathDB" id="FungiDB:RhiirFUN_005123"/>
<feature type="domain" description="CCHC-type" evidence="2">
    <location>
        <begin position="133"/>
        <end position="147"/>
    </location>
</feature>
<keyword evidence="1" id="KW-0863">Zinc-finger</keyword>
<dbReference type="InterPro" id="IPR036875">
    <property type="entry name" value="Znf_CCHC_sf"/>
</dbReference>
<dbReference type="SUPFAM" id="SSF57756">
    <property type="entry name" value="Retrovirus zinc finger-like domains"/>
    <property type="match status" value="1"/>
</dbReference>
<organism evidence="3">
    <name type="scientific">Rhizophagus irregularis (strain DAOM 181602 / DAOM 197198 / MUCL 43194)</name>
    <name type="common">Arbuscular mycorrhizal fungus</name>
    <name type="synonym">Glomus intraradices</name>
    <dbReference type="NCBI Taxonomy" id="747089"/>
    <lineage>
        <taxon>Eukaryota</taxon>
        <taxon>Fungi</taxon>
        <taxon>Fungi incertae sedis</taxon>
        <taxon>Mucoromycota</taxon>
        <taxon>Glomeromycotina</taxon>
        <taxon>Glomeromycetes</taxon>
        <taxon>Glomerales</taxon>
        <taxon>Glomeraceae</taxon>
        <taxon>Rhizophagus</taxon>
    </lineage>
</organism>
<dbReference type="InterPro" id="IPR001878">
    <property type="entry name" value="Znf_CCHC"/>
</dbReference>
<proteinExistence type="predicted"/>
<evidence type="ECO:0000313" key="3">
    <source>
        <dbReference type="EMBL" id="ESA14270.1"/>
    </source>
</evidence>
<sequence length="191" mass="22315">MPEAIVPAFLYKKPISSEEVVKTAKNLNFTHDDSNDVMILSNENDHVLLCSEKRFRSWEECEEFTEDGESDLDELDDINHQEDETSNKENIDPLVLILRNPKKRYSKGRPLGTKRFKSSTEIPKPKIRNQRHCRKCGKVGHYQKNCKIIIRCQFLLTSLFLYIDLSIIIFSRVPIRHPTDNHILTVVRSFN</sequence>
<gene>
    <name evidence="3" type="ORF">GLOINDRAFT_25120</name>
</gene>
<keyword evidence="1" id="KW-0862">Zinc</keyword>
<keyword evidence="1" id="KW-0479">Metal-binding</keyword>
<dbReference type="EMBL" id="KI283062">
    <property type="protein sequence ID" value="ESA14270.1"/>
    <property type="molecule type" value="Genomic_DNA"/>
</dbReference>
<dbReference type="GO" id="GO:0008270">
    <property type="term" value="F:zinc ion binding"/>
    <property type="evidence" value="ECO:0007669"/>
    <property type="project" value="UniProtKB-KW"/>
</dbReference>
<dbReference type="PROSITE" id="PS50158">
    <property type="entry name" value="ZF_CCHC"/>
    <property type="match status" value="1"/>
</dbReference>
<name>U9U1M7_RHIID</name>
<accession>U9U1M7</accession>